<proteinExistence type="predicted"/>
<feature type="transmembrane region" description="Helical" evidence="2">
    <location>
        <begin position="81"/>
        <end position="99"/>
    </location>
</feature>
<keyword evidence="2" id="KW-0812">Transmembrane</keyword>
<protein>
    <recommendedName>
        <fullName evidence="5">DUF2637 domain-containing protein</fullName>
    </recommendedName>
</protein>
<organism evidence="3 4">
    <name type="scientific">Streptomyces lavendulocolor</name>
    <dbReference type="NCBI Taxonomy" id="67316"/>
    <lineage>
        <taxon>Bacteria</taxon>
        <taxon>Bacillati</taxon>
        <taxon>Actinomycetota</taxon>
        <taxon>Actinomycetes</taxon>
        <taxon>Kitasatosporales</taxon>
        <taxon>Streptomycetaceae</taxon>
        <taxon>Streptomyces</taxon>
    </lineage>
</organism>
<name>A0ABV2WGI5_9ACTN</name>
<keyword evidence="4" id="KW-1185">Reference proteome</keyword>
<feature type="transmembrane region" description="Helical" evidence="2">
    <location>
        <begin position="43"/>
        <end position="61"/>
    </location>
</feature>
<evidence type="ECO:0008006" key="5">
    <source>
        <dbReference type="Google" id="ProtNLM"/>
    </source>
</evidence>
<evidence type="ECO:0000313" key="4">
    <source>
        <dbReference type="Proteomes" id="UP001550378"/>
    </source>
</evidence>
<evidence type="ECO:0000256" key="2">
    <source>
        <dbReference type="SAM" id="Phobius"/>
    </source>
</evidence>
<sequence length="367" mass="39211">MSKRSRLRDATPRGMVLAVLAAVTLGVAILSVAVSYDILEPKFGAWAVPTVVALDALWVVFQATEILAHNNRARAARVQRAGLALTAINAAIPTVDLVLNRTDGFDLAVVITPIAIVATKCAWWLTLPSLGRRTSADTRRTLDDQRQDVADQLERMEADAAHRIELLAVATDLERRVAEAETAYRRSVLEIQQTMTEELHRQAEATAATVEAKPLSASVAAIALPELGQWTPTAPALPGTGRHTPGTQVSALPGGPGTPAGTDGGTPSRPVARAVTLADLAAVAGVPVPQPDTPLTDRQMDVVLRHLRYSDDPPRSYRKARDDFRRAGYVGSEERVRHAWGALLAAEEESGQSEDSDSEDEPADAGA</sequence>
<dbReference type="Proteomes" id="UP001550378">
    <property type="component" value="Unassembled WGS sequence"/>
</dbReference>
<keyword evidence="2" id="KW-1133">Transmembrane helix</keyword>
<feature type="region of interest" description="Disordered" evidence="1">
    <location>
        <begin position="232"/>
        <end position="270"/>
    </location>
</feature>
<accession>A0ABV2WGI5</accession>
<evidence type="ECO:0000313" key="3">
    <source>
        <dbReference type="EMBL" id="MEU0712453.1"/>
    </source>
</evidence>
<reference evidence="3 4" key="1">
    <citation type="submission" date="2024-06" db="EMBL/GenBank/DDBJ databases">
        <title>The Natural Products Discovery Center: Release of the First 8490 Sequenced Strains for Exploring Actinobacteria Biosynthetic Diversity.</title>
        <authorList>
            <person name="Kalkreuter E."/>
            <person name="Kautsar S.A."/>
            <person name="Yang D."/>
            <person name="Bader C.D."/>
            <person name="Teijaro C.N."/>
            <person name="Fluegel L."/>
            <person name="Davis C.M."/>
            <person name="Simpson J.R."/>
            <person name="Lauterbach L."/>
            <person name="Steele A.D."/>
            <person name="Gui C."/>
            <person name="Meng S."/>
            <person name="Li G."/>
            <person name="Viehrig K."/>
            <person name="Ye F."/>
            <person name="Su P."/>
            <person name="Kiefer A.F."/>
            <person name="Nichols A."/>
            <person name="Cepeda A.J."/>
            <person name="Yan W."/>
            <person name="Fan B."/>
            <person name="Jiang Y."/>
            <person name="Adhikari A."/>
            <person name="Zheng C.-J."/>
            <person name="Schuster L."/>
            <person name="Cowan T.M."/>
            <person name="Smanski M.J."/>
            <person name="Chevrette M.G."/>
            <person name="De Carvalho L.P.S."/>
            <person name="Shen B."/>
        </authorList>
    </citation>
    <scope>NUCLEOTIDE SEQUENCE [LARGE SCALE GENOMIC DNA]</scope>
    <source>
        <strain evidence="3 4">NPDC006337</strain>
    </source>
</reference>
<gene>
    <name evidence="3" type="ORF">ABZ508_34395</name>
</gene>
<evidence type="ECO:0000256" key="1">
    <source>
        <dbReference type="SAM" id="MobiDB-lite"/>
    </source>
</evidence>
<keyword evidence="2" id="KW-0472">Membrane</keyword>
<feature type="transmembrane region" description="Helical" evidence="2">
    <location>
        <begin position="105"/>
        <end position="125"/>
    </location>
</feature>
<feature type="compositionally biased region" description="Acidic residues" evidence="1">
    <location>
        <begin position="346"/>
        <end position="367"/>
    </location>
</feature>
<feature type="region of interest" description="Disordered" evidence="1">
    <location>
        <begin position="343"/>
        <end position="367"/>
    </location>
</feature>
<dbReference type="EMBL" id="JBEXZR010000060">
    <property type="protein sequence ID" value="MEU0712453.1"/>
    <property type="molecule type" value="Genomic_DNA"/>
</dbReference>
<feature type="compositionally biased region" description="Gly residues" evidence="1">
    <location>
        <begin position="254"/>
        <end position="264"/>
    </location>
</feature>
<dbReference type="RefSeq" id="WP_359657035.1">
    <property type="nucleotide sequence ID" value="NZ_JBEXZP010000162.1"/>
</dbReference>
<comment type="caution">
    <text evidence="3">The sequence shown here is derived from an EMBL/GenBank/DDBJ whole genome shotgun (WGS) entry which is preliminary data.</text>
</comment>